<dbReference type="InterPro" id="IPR051556">
    <property type="entry name" value="N-term/lysine_N-AcTrnsfr"/>
</dbReference>
<dbReference type="EMBL" id="HG917868">
    <property type="protein sequence ID" value="CDM68240.1"/>
    <property type="molecule type" value="Genomic_DNA"/>
</dbReference>
<evidence type="ECO:0000256" key="1">
    <source>
        <dbReference type="ARBA" id="ARBA00022679"/>
    </source>
</evidence>
<evidence type="ECO:0000313" key="4">
    <source>
        <dbReference type="EMBL" id="CDM68240.1"/>
    </source>
</evidence>
<protein>
    <submittedName>
        <fullName evidence="4">Acetyltransferase GNAT family</fullName>
    </submittedName>
</protein>
<dbReference type="KEGG" id="clt:CM240_1076"/>
<dbReference type="PATRIC" id="fig|1216932.3.peg.1066"/>
<dbReference type="PANTHER" id="PTHR42919:SF8">
    <property type="entry name" value="N-ALPHA-ACETYLTRANSFERASE 50"/>
    <property type="match status" value="1"/>
</dbReference>
<dbReference type="HOGENOM" id="CLU_013985_18_4_9"/>
<dbReference type="SUPFAM" id="SSF55729">
    <property type="entry name" value="Acyl-CoA N-acyltransferases (Nat)"/>
    <property type="match status" value="1"/>
</dbReference>
<dbReference type="OrthoDB" id="9773249at2"/>
<sequence length="166" mass="19553">MRNIRILYVCTEDEIKKVEDIATNVWNEHYISIIEKEQIEYMVSKFQSRDAIKRQIKNDGYKYCILNFKGSNVGYIAFKKEGNQIYLSKLYVEKEYRNNGIAEIAIKHLLHICDRDGLEKIWLNVNKKNCKSIEIYEKMGFVKTAEKVTNIGSGYIMDDYIMEKAV</sequence>
<dbReference type="InterPro" id="IPR000182">
    <property type="entry name" value="GNAT_dom"/>
</dbReference>
<dbReference type="RefSeq" id="WP_044037153.1">
    <property type="nucleotide sequence ID" value="NZ_HG917868.1"/>
</dbReference>
<feature type="domain" description="N-acetyltransferase" evidence="3">
    <location>
        <begin position="5"/>
        <end position="166"/>
    </location>
</feature>
<accession>W6SEX0</accession>
<evidence type="ECO:0000259" key="3">
    <source>
        <dbReference type="PROSITE" id="PS51186"/>
    </source>
</evidence>
<evidence type="ECO:0000313" key="5">
    <source>
        <dbReference type="Proteomes" id="UP000019426"/>
    </source>
</evidence>
<dbReference type="Pfam" id="PF00583">
    <property type="entry name" value="Acetyltransf_1"/>
    <property type="match status" value="1"/>
</dbReference>
<dbReference type="InterPro" id="IPR016181">
    <property type="entry name" value="Acyl_CoA_acyltransferase"/>
</dbReference>
<keyword evidence="2" id="KW-0012">Acyltransferase</keyword>
<dbReference type="eggNOG" id="COG0456">
    <property type="taxonomic scope" value="Bacteria"/>
</dbReference>
<dbReference type="PROSITE" id="PS51186">
    <property type="entry name" value="GNAT"/>
    <property type="match status" value="1"/>
</dbReference>
<gene>
    <name evidence="4" type="ORF">CM240_1076</name>
</gene>
<organism evidence="4 5">
    <name type="scientific">Clostridium bornimense</name>
    <dbReference type="NCBI Taxonomy" id="1216932"/>
    <lineage>
        <taxon>Bacteria</taxon>
        <taxon>Bacillati</taxon>
        <taxon>Bacillota</taxon>
        <taxon>Clostridia</taxon>
        <taxon>Eubacteriales</taxon>
        <taxon>Clostridiaceae</taxon>
        <taxon>Clostridium</taxon>
    </lineage>
</organism>
<reference evidence="4 5" key="1">
    <citation type="submission" date="2013-11" db="EMBL/GenBank/DDBJ databases">
        <title>Complete genome sequence of Clostridum sp. M2/40.</title>
        <authorList>
            <person name="Wibberg D."/>
            <person name="Puehler A."/>
            <person name="Schlueter A."/>
        </authorList>
    </citation>
    <scope>NUCLEOTIDE SEQUENCE [LARGE SCALE GENOMIC DNA]</scope>
    <source>
        <strain evidence="5">M2/40</strain>
    </source>
</reference>
<dbReference type="PANTHER" id="PTHR42919">
    <property type="entry name" value="N-ALPHA-ACETYLTRANSFERASE"/>
    <property type="match status" value="1"/>
</dbReference>
<dbReference type="Gene3D" id="3.40.630.30">
    <property type="match status" value="1"/>
</dbReference>
<dbReference type="STRING" id="1216932.CM240_1076"/>
<dbReference type="GO" id="GO:0016747">
    <property type="term" value="F:acyltransferase activity, transferring groups other than amino-acyl groups"/>
    <property type="evidence" value="ECO:0007669"/>
    <property type="project" value="InterPro"/>
</dbReference>
<dbReference type="AlphaFoldDB" id="W6SEX0"/>
<dbReference type="Proteomes" id="UP000019426">
    <property type="component" value="Chromosome M2/40_rep1"/>
</dbReference>
<name>W6SEX0_9CLOT</name>
<proteinExistence type="predicted"/>
<keyword evidence="5" id="KW-1185">Reference proteome</keyword>
<dbReference type="CDD" id="cd04301">
    <property type="entry name" value="NAT_SF"/>
    <property type="match status" value="1"/>
</dbReference>
<evidence type="ECO:0000256" key="2">
    <source>
        <dbReference type="ARBA" id="ARBA00023315"/>
    </source>
</evidence>
<keyword evidence="1 4" id="KW-0808">Transferase</keyword>